<dbReference type="InterPro" id="IPR011335">
    <property type="entry name" value="Restrct_endonuc-II-like"/>
</dbReference>
<evidence type="ECO:0000256" key="4">
    <source>
        <dbReference type="SAM" id="MobiDB-lite"/>
    </source>
</evidence>
<dbReference type="InterPro" id="IPR036388">
    <property type="entry name" value="WH-like_DNA-bd_sf"/>
</dbReference>
<feature type="region of interest" description="Disordered" evidence="4">
    <location>
        <begin position="1"/>
        <end position="27"/>
    </location>
</feature>
<protein>
    <submittedName>
        <fullName evidence="6">Restriction endonuclease NaeI</fullName>
    </submittedName>
</protein>
<dbReference type="GO" id="GO:0009307">
    <property type="term" value="P:DNA restriction-modification system"/>
    <property type="evidence" value="ECO:0007669"/>
    <property type="project" value="InterPro"/>
</dbReference>
<dbReference type="Proteomes" id="UP000192840">
    <property type="component" value="Unassembled WGS sequence"/>
</dbReference>
<keyword evidence="3" id="KW-0378">Hydrolase</keyword>
<dbReference type="InterPro" id="IPR037057">
    <property type="entry name" value="DNA_rep_MutH/T2_RE_sf"/>
</dbReference>
<dbReference type="GO" id="GO:0003677">
    <property type="term" value="F:DNA binding"/>
    <property type="evidence" value="ECO:0007669"/>
    <property type="project" value="InterPro"/>
</dbReference>
<keyword evidence="2 6" id="KW-0255">Endonuclease</keyword>
<evidence type="ECO:0000313" key="6">
    <source>
        <dbReference type="EMBL" id="SMD25307.1"/>
    </source>
</evidence>
<sequence>MTKSPLPAPGDLCQPEPRRAGPRGEHIIDAPADDDELQQVHAWLAAQPIAVLLRTAVDDAVRYVLDGARTWRFDLTSDKVDSDERSSVGTKLQYHVIDHLKLLKEPPLDTTIAGIPVEIKGTIGKTWMIPREGQCEITLMVQIDAGRHQFRTLLMRTHRAWLTGGEGNRDGKRSPRADAVKQYAIEVVPWSDLPPEPLRNLSPAQLLEVFGPYGLRRRLIALFGYLPEKVIPRSSIETVGAGLKDPTRRAREAKPHVMKEHGLVVLVGTWHVELDAAAQLGHDLSNGAWVAVPPAKLESHGFKPDVFIR</sequence>
<proteinExistence type="predicted"/>
<evidence type="ECO:0000256" key="3">
    <source>
        <dbReference type="ARBA" id="ARBA00022801"/>
    </source>
</evidence>
<dbReference type="eggNOG" id="ENOG502ZBFM">
    <property type="taxonomic scope" value="Bacteria"/>
</dbReference>
<evidence type="ECO:0000256" key="1">
    <source>
        <dbReference type="ARBA" id="ARBA00022722"/>
    </source>
</evidence>
<evidence type="ECO:0000256" key="2">
    <source>
        <dbReference type="ARBA" id="ARBA00022759"/>
    </source>
</evidence>
<dbReference type="SUPFAM" id="SSF52980">
    <property type="entry name" value="Restriction endonuclease-like"/>
    <property type="match status" value="1"/>
</dbReference>
<feature type="compositionally biased region" description="Basic and acidic residues" evidence="4">
    <location>
        <begin position="16"/>
        <end position="27"/>
    </location>
</feature>
<reference evidence="7" key="1">
    <citation type="submission" date="2017-04" db="EMBL/GenBank/DDBJ databases">
        <authorList>
            <person name="Varghese N."/>
            <person name="Submissions S."/>
        </authorList>
    </citation>
    <scope>NUCLEOTIDE SEQUENCE [LARGE SCALE GENOMIC DNA]</scope>
    <source>
        <strain evidence="7">DSM 44073</strain>
    </source>
</reference>
<keyword evidence="7" id="KW-1185">Reference proteome</keyword>
<evidence type="ECO:0000259" key="5">
    <source>
        <dbReference type="Pfam" id="PF09126"/>
    </source>
</evidence>
<dbReference type="STRING" id="40571.SAMN05660733_08103"/>
<name>A0A1W2FTJ9_9PSEU</name>
<organism evidence="6 7">
    <name type="scientific">Lentzea albidocapillata</name>
    <dbReference type="NCBI Taxonomy" id="40571"/>
    <lineage>
        <taxon>Bacteria</taxon>
        <taxon>Bacillati</taxon>
        <taxon>Actinomycetota</taxon>
        <taxon>Actinomycetes</taxon>
        <taxon>Pseudonocardiales</taxon>
        <taxon>Pseudonocardiaceae</taxon>
        <taxon>Lentzea</taxon>
    </lineage>
</organism>
<keyword evidence="1" id="KW-0540">Nuclease</keyword>
<dbReference type="GO" id="GO:0009036">
    <property type="term" value="F:type II site-specific deoxyribonuclease activity"/>
    <property type="evidence" value="ECO:0007669"/>
    <property type="project" value="InterPro"/>
</dbReference>
<dbReference type="EMBL" id="FWYC01000026">
    <property type="protein sequence ID" value="SMD25307.1"/>
    <property type="molecule type" value="Genomic_DNA"/>
</dbReference>
<dbReference type="Pfam" id="PF09126">
    <property type="entry name" value="NaeI"/>
    <property type="match status" value="1"/>
</dbReference>
<dbReference type="RefSeq" id="WP_030482115.1">
    <property type="nucleotide sequence ID" value="NZ_FWYC01000026.1"/>
</dbReference>
<dbReference type="OrthoDB" id="9179812at2"/>
<dbReference type="Gene3D" id="3.40.600.10">
    <property type="entry name" value="DNA mismatch repair MutH/Restriction endonuclease, type II"/>
    <property type="match status" value="1"/>
</dbReference>
<dbReference type="InterPro" id="IPR015210">
    <property type="entry name" value="NaeI"/>
</dbReference>
<feature type="domain" description="Type II restriction enzyme NaeI" evidence="5">
    <location>
        <begin position="49"/>
        <end position="283"/>
    </location>
</feature>
<dbReference type="Gene3D" id="1.10.10.10">
    <property type="entry name" value="Winged helix-like DNA-binding domain superfamily/Winged helix DNA-binding domain"/>
    <property type="match status" value="1"/>
</dbReference>
<dbReference type="AlphaFoldDB" id="A0A1W2FTJ9"/>
<evidence type="ECO:0000313" key="7">
    <source>
        <dbReference type="Proteomes" id="UP000192840"/>
    </source>
</evidence>
<accession>A0A1W2FTJ9</accession>
<gene>
    <name evidence="6" type="ORF">SAMN05660733_08103</name>
</gene>